<name>A0ABW0VSF5_9BACL</name>
<dbReference type="RefSeq" id="WP_379187312.1">
    <property type="nucleotide sequence ID" value="NZ_JBHSOW010000024.1"/>
</dbReference>
<protein>
    <submittedName>
        <fullName evidence="2">Uncharacterized protein</fullName>
    </submittedName>
</protein>
<gene>
    <name evidence="2" type="ORF">ACFPYJ_06715</name>
</gene>
<keyword evidence="1" id="KW-0812">Transmembrane</keyword>
<comment type="caution">
    <text evidence="2">The sequence shown here is derived from an EMBL/GenBank/DDBJ whole genome shotgun (WGS) entry which is preliminary data.</text>
</comment>
<proteinExistence type="predicted"/>
<evidence type="ECO:0000313" key="2">
    <source>
        <dbReference type="EMBL" id="MFC5648823.1"/>
    </source>
</evidence>
<keyword evidence="3" id="KW-1185">Reference proteome</keyword>
<evidence type="ECO:0000313" key="3">
    <source>
        <dbReference type="Proteomes" id="UP001596047"/>
    </source>
</evidence>
<evidence type="ECO:0000256" key="1">
    <source>
        <dbReference type="SAM" id="Phobius"/>
    </source>
</evidence>
<feature type="transmembrane region" description="Helical" evidence="1">
    <location>
        <begin position="37"/>
        <end position="54"/>
    </location>
</feature>
<dbReference type="Proteomes" id="UP001596047">
    <property type="component" value="Unassembled WGS sequence"/>
</dbReference>
<dbReference type="EMBL" id="JBHSOW010000024">
    <property type="protein sequence ID" value="MFC5648823.1"/>
    <property type="molecule type" value="Genomic_DNA"/>
</dbReference>
<keyword evidence="1" id="KW-0472">Membrane</keyword>
<organism evidence="2 3">
    <name type="scientific">Paenibacillus solisilvae</name>
    <dbReference type="NCBI Taxonomy" id="2486751"/>
    <lineage>
        <taxon>Bacteria</taxon>
        <taxon>Bacillati</taxon>
        <taxon>Bacillota</taxon>
        <taxon>Bacilli</taxon>
        <taxon>Bacillales</taxon>
        <taxon>Paenibacillaceae</taxon>
        <taxon>Paenibacillus</taxon>
    </lineage>
</organism>
<accession>A0ABW0VSF5</accession>
<keyword evidence="1" id="KW-1133">Transmembrane helix</keyword>
<sequence length="144" mass="16913">MMDGTTLYRQPIVIVLSCPFVKLQIYTLHWWRIEYTSVGLLVYFSIAKALYPRILRPVKRWLHPLFLYLCTAPLLGTLHIIPLMLFLNRYYHPGWFSDRAHDTTAFSSIYYLSGTFAVVTAVKLRWKHFVPIAKKARDLRGLHS</sequence>
<feature type="transmembrane region" description="Helical" evidence="1">
    <location>
        <begin position="66"/>
        <end position="88"/>
    </location>
</feature>
<feature type="transmembrane region" description="Helical" evidence="1">
    <location>
        <begin position="108"/>
        <end position="126"/>
    </location>
</feature>
<reference evidence="3" key="1">
    <citation type="journal article" date="2019" name="Int. J. Syst. Evol. Microbiol.">
        <title>The Global Catalogue of Microorganisms (GCM) 10K type strain sequencing project: providing services to taxonomists for standard genome sequencing and annotation.</title>
        <authorList>
            <consortium name="The Broad Institute Genomics Platform"/>
            <consortium name="The Broad Institute Genome Sequencing Center for Infectious Disease"/>
            <person name="Wu L."/>
            <person name="Ma J."/>
        </authorList>
    </citation>
    <scope>NUCLEOTIDE SEQUENCE [LARGE SCALE GENOMIC DNA]</scope>
    <source>
        <strain evidence="3">CGMCC 1.3240</strain>
    </source>
</reference>